<evidence type="ECO:0000313" key="1">
    <source>
        <dbReference type="EMBL" id="SEH44656.1"/>
    </source>
</evidence>
<dbReference type="Gene3D" id="3.30.1240.10">
    <property type="match status" value="1"/>
</dbReference>
<organism evidence="1 2">
    <name type="scientific">Ruminococcus flavefaciens</name>
    <dbReference type="NCBI Taxonomy" id="1265"/>
    <lineage>
        <taxon>Bacteria</taxon>
        <taxon>Bacillati</taxon>
        <taxon>Bacillota</taxon>
        <taxon>Clostridia</taxon>
        <taxon>Eubacteriales</taxon>
        <taxon>Oscillospiraceae</taxon>
        <taxon>Ruminococcus</taxon>
    </lineage>
</organism>
<reference evidence="1 2" key="1">
    <citation type="submission" date="2016-10" db="EMBL/GenBank/DDBJ databases">
        <authorList>
            <person name="de Groot N.N."/>
        </authorList>
    </citation>
    <scope>NUCLEOTIDE SEQUENCE [LARGE SCALE GENOMIC DNA]</scope>
    <source>
        <strain evidence="1 2">YAD2003</strain>
    </source>
</reference>
<dbReference type="Proteomes" id="UP000183190">
    <property type="component" value="Unassembled WGS sequence"/>
</dbReference>
<dbReference type="SFLD" id="SFLDG01140">
    <property type="entry name" value="C2.B:_Phosphomannomutase_and_P"/>
    <property type="match status" value="1"/>
</dbReference>
<dbReference type="EMBL" id="FNWV01000002">
    <property type="protein sequence ID" value="SEH44656.1"/>
    <property type="molecule type" value="Genomic_DNA"/>
</dbReference>
<dbReference type="InterPro" id="IPR036412">
    <property type="entry name" value="HAD-like_sf"/>
</dbReference>
<dbReference type="Pfam" id="PF08282">
    <property type="entry name" value="Hydrolase_3"/>
    <property type="match status" value="1"/>
</dbReference>
<accession>A0A1H6IA76</accession>
<dbReference type="PANTHER" id="PTHR10000">
    <property type="entry name" value="PHOSPHOSERINE PHOSPHATASE"/>
    <property type="match status" value="1"/>
</dbReference>
<protein>
    <submittedName>
        <fullName evidence="1">Cof subfamily of IIB subfamily of haloacid dehalogenase superfamily/HAD-superfamily hydrolase, subfamily IIB</fullName>
    </submittedName>
</protein>
<dbReference type="AlphaFoldDB" id="A0A1H6IA76"/>
<dbReference type="GO" id="GO:0005829">
    <property type="term" value="C:cytosol"/>
    <property type="evidence" value="ECO:0007669"/>
    <property type="project" value="TreeGrafter"/>
</dbReference>
<dbReference type="SFLD" id="SFLDS00003">
    <property type="entry name" value="Haloacid_Dehalogenase"/>
    <property type="match status" value="1"/>
</dbReference>
<dbReference type="OrthoDB" id="9781413at2"/>
<evidence type="ECO:0000313" key="2">
    <source>
        <dbReference type="Proteomes" id="UP000183190"/>
    </source>
</evidence>
<dbReference type="GO" id="GO:0016791">
    <property type="term" value="F:phosphatase activity"/>
    <property type="evidence" value="ECO:0007669"/>
    <property type="project" value="TreeGrafter"/>
</dbReference>
<dbReference type="GO" id="GO:0000287">
    <property type="term" value="F:magnesium ion binding"/>
    <property type="evidence" value="ECO:0007669"/>
    <property type="project" value="TreeGrafter"/>
</dbReference>
<keyword evidence="1" id="KW-0378">Hydrolase</keyword>
<dbReference type="NCBIfam" id="TIGR01484">
    <property type="entry name" value="HAD-SF-IIB"/>
    <property type="match status" value="1"/>
</dbReference>
<dbReference type="NCBIfam" id="TIGR00099">
    <property type="entry name" value="Cof-subfamily"/>
    <property type="match status" value="1"/>
</dbReference>
<dbReference type="SUPFAM" id="SSF56784">
    <property type="entry name" value="HAD-like"/>
    <property type="match status" value="1"/>
</dbReference>
<gene>
    <name evidence="1" type="ORF">SAMN02910265_00652</name>
</gene>
<dbReference type="InterPro" id="IPR006379">
    <property type="entry name" value="HAD-SF_hydro_IIB"/>
</dbReference>
<dbReference type="PANTHER" id="PTHR10000:SF8">
    <property type="entry name" value="HAD SUPERFAMILY HYDROLASE-LIKE, TYPE 3"/>
    <property type="match status" value="1"/>
</dbReference>
<proteinExistence type="predicted"/>
<sequence>MKKLILTDLDHTLLKTDGTISHRTLEVLRKCREKGVFFAIATARYWIGAERYTELLKPDYEITTDGTLIHSGERCIYSCELTADVTNGIVEEILKIVPTAEITVANGKTVYWNSKHIAESKKLHKAVYFEYDRPLRCSGNKIVAELPDESIARDIADKFGCKLQCYRGENWYGFLPSGAGKTAAINALAEKCGISLAETVSFGDDKNDIDMLKMCGTGVAVANAVQEVLDIADEVTASNDEDGVALWLEKNFLA</sequence>
<dbReference type="InterPro" id="IPR023214">
    <property type="entry name" value="HAD_sf"/>
</dbReference>
<dbReference type="RefSeq" id="WP_081348105.1">
    <property type="nucleotide sequence ID" value="NZ_FNWV01000002.1"/>
</dbReference>
<name>A0A1H6IA76_RUMFL</name>
<dbReference type="InterPro" id="IPR000150">
    <property type="entry name" value="Cof"/>
</dbReference>
<dbReference type="Gene3D" id="3.40.50.1000">
    <property type="entry name" value="HAD superfamily/HAD-like"/>
    <property type="match status" value="1"/>
</dbReference>